<dbReference type="EMBL" id="JAFEMO010000006">
    <property type="protein sequence ID" value="KAH7569605.1"/>
    <property type="molecule type" value="Genomic_DNA"/>
</dbReference>
<evidence type="ECO:0000313" key="2">
    <source>
        <dbReference type="EMBL" id="KAH7569605.1"/>
    </source>
</evidence>
<sequence>MGETSTPNPQPSGNRHFHTLPSINSNSLSSSIPKMMKLDFPIYDGRDDPTTWLHDIAESDKISKMGSPPGLTNQFEDYFVELIKLREIGSVMDYQCKFERLLAKIEILAPEKKVSCFVADLKDNVQTDVQANRLTTLTMTIGLAKLYEARDNKKSVTQNDVEMEIDDEIQEVVPEISLHAIIGVQAPKTMQVLGELRGQSVIALIDSGSTPISSIH</sequence>
<name>A0ABQ8HZ37_9ROSI</name>
<protein>
    <recommendedName>
        <fullName evidence="4">Retrotransposon gag domain-containing protein</fullName>
    </recommendedName>
</protein>
<feature type="region of interest" description="Disordered" evidence="1">
    <location>
        <begin position="1"/>
        <end position="25"/>
    </location>
</feature>
<reference evidence="2 3" key="1">
    <citation type="submission" date="2021-02" db="EMBL/GenBank/DDBJ databases">
        <title>Plant Genome Project.</title>
        <authorList>
            <person name="Zhang R.-G."/>
        </authorList>
    </citation>
    <scope>NUCLEOTIDE SEQUENCE [LARGE SCALE GENOMIC DNA]</scope>
    <source>
        <tissue evidence="2">Leaves</tissue>
    </source>
</reference>
<gene>
    <name evidence="2" type="ORF">JRO89_XS06G0207400</name>
</gene>
<keyword evidence="3" id="KW-1185">Reference proteome</keyword>
<evidence type="ECO:0008006" key="4">
    <source>
        <dbReference type="Google" id="ProtNLM"/>
    </source>
</evidence>
<accession>A0ABQ8HZ37</accession>
<proteinExistence type="predicted"/>
<feature type="compositionally biased region" description="Polar residues" evidence="1">
    <location>
        <begin position="1"/>
        <end position="13"/>
    </location>
</feature>
<dbReference type="Proteomes" id="UP000827721">
    <property type="component" value="Unassembled WGS sequence"/>
</dbReference>
<comment type="caution">
    <text evidence="2">The sequence shown here is derived from an EMBL/GenBank/DDBJ whole genome shotgun (WGS) entry which is preliminary data.</text>
</comment>
<evidence type="ECO:0000313" key="3">
    <source>
        <dbReference type="Proteomes" id="UP000827721"/>
    </source>
</evidence>
<organism evidence="2 3">
    <name type="scientific">Xanthoceras sorbifolium</name>
    <dbReference type="NCBI Taxonomy" id="99658"/>
    <lineage>
        <taxon>Eukaryota</taxon>
        <taxon>Viridiplantae</taxon>
        <taxon>Streptophyta</taxon>
        <taxon>Embryophyta</taxon>
        <taxon>Tracheophyta</taxon>
        <taxon>Spermatophyta</taxon>
        <taxon>Magnoliopsida</taxon>
        <taxon>eudicotyledons</taxon>
        <taxon>Gunneridae</taxon>
        <taxon>Pentapetalae</taxon>
        <taxon>rosids</taxon>
        <taxon>malvids</taxon>
        <taxon>Sapindales</taxon>
        <taxon>Sapindaceae</taxon>
        <taxon>Xanthoceroideae</taxon>
        <taxon>Xanthoceras</taxon>
    </lineage>
</organism>
<evidence type="ECO:0000256" key="1">
    <source>
        <dbReference type="SAM" id="MobiDB-lite"/>
    </source>
</evidence>